<dbReference type="InterPro" id="IPR001610">
    <property type="entry name" value="PAC"/>
</dbReference>
<feature type="domain" description="GGDEF" evidence="4">
    <location>
        <begin position="712"/>
        <end position="845"/>
    </location>
</feature>
<dbReference type="CDD" id="cd01949">
    <property type="entry name" value="GGDEF"/>
    <property type="match status" value="1"/>
</dbReference>
<evidence type="ECO:0000259" key="3">
    <source>
        <dbReference type="PROSITE" id="PS50883"/>
    </source>
</evidence>
<dbReference type="SUPFAM" id="SSF55781">
    <property type="entry name" value="GAF domain-like"/>
    <property type="match status" value="1"/>
</dbReference>
<dbReference type="InterPro" id="IPR000014">
    <property type="entry name" value="PAS"/>
</dbReference>
<feature type="domain" description="PAS" evidence="1">
    <location>
        <begin position="555"/>
        <end position="601"/>
    </location>
</feature>
<name>A0A3B1DLJ4_9ZZZZ</name>
<feature type="domain" description="PAC" evidence="2">
    <location>
        <begin position="628"/>
        <end position="680"/>
    </location>
</feature>
<dbReference type="PROSITE" id="PS50883">
    <property type="entry name" value="EAL"/>
    <property type="match status" value="1"/>
</dbReference>
<dbReference type="Gene3D" id="2.10.70.100">
    <property type="match status" value="1"/>
</dbReference>
<dbReference type="InterPro" id="IPR052155">
    <property type="entry name" value="Biofilm_reg_signaling"/>
</dbReference>
<dbReference type="Pfam" id="PF00990">
    <property type="entry name" value="GGDEF"/>
    <property type="match status" value="1"/>
</dbReference>
<dbReference type="Pfam" id="PF13426">
    <property type="entry name" value="PAS_9"/>
    <property type="match status" value="3"/>
</dbReference>
<dbReference type="InterPro" id="IPR029016">
    <property type="entry name" value="GAF-like_dom_sf"/>
</dbReference>
<dbReference type="SMART" id="SM00086">
    <property type="entry name" value="PAC"/>
    <property type="match status" value="4"/>
</dbReference>
<accession>A0A3B1DLJ4</accession>
<dbReference type="PANTHER" id="PTHR44757:SF2">
    <property type="entry name" value="BIOFILM ARCHITECTURE MAINTENANCE PROTEIN MBAA"/>
    <property type="match status" value="1"/>
</dbReference>
<dbReference type="InterPro" id="IPR043128">
    <property type="entry name" value="Rev_trsase/Diguanyl_cyclase"/>
</dbReference>
<gene>
    <name evidence="5" type="ORF">MNBD_NITROSPIRAE01-1335</name>
</gene>
<dbReference type="NCBIfam" id="TIGR00254">
    <property type="entry name" value="GGDEF"/>
    <property type="match status" value="1"/>
</dbReference>
<dbReference type="InterPro" id="IPR001633">
    <property type="entry name" value="EAL_dom"/>
</dbReference>
<protein>
    <submittedName>
        <fullName evidence="5">Diguanylate cyclase/phosphodiesterase (GGDEF &amp; EAL domains) with PAS/PAC sensor(S)</fullName>
    </submittedName>
</protein>
<dbReference type="InterPro" id="IPR000160">
    <property type="entry name" value="GGDEF_dom"/>
</dbReference>
<feature type="domain" description="PAS" evidence="1">
    <location>
        <begin position="309"/>
        <end position="382"/>
    </location>
</feature>
<feature type="domain" description="PAS" evidence="1">
    <location>
        <begin position="9"/>
        <end position="61"/>
    </location>
</feature>
<dbReference type="SMART" id="SM00052">
    <property type="entry name" value="EAL"/>
    <property type="match status" value="1"/>
</dbReference>
<dbReference type="Gene3D" id="3.30.450.40">
    <property type="match status" value="1"/>
</dbReference>
<evidence type="ECO:0000259" key="4">
    <source>
        <dbReference type="PROSITE" id="PS50887"/>
    </source>
</evidence>
<dbReference type="PANTHER" id="PTHR44757">
    <property type="entry name" value="DIGUANYLATE CYCLASE DGCP"/>
    <property type="match status" value="1"/>
</dbReference>
<dbReference type="InterPro" id="IPR035965">
    <property type="entry name" value="PAS-like_dom_sf"/>
</dbReference>
<dbReference type="Gene3D" id="3.20.20.450">
    <property type="entry name" value="EAL domain"/>
    <property type="match status" value="1"/>
</dbReference>
<dbReference type="SMART" id="SM00091">
    <property type="entry name" value="PAS"/>
    <property type="match status" value="4"/>
</dbReference>
<sequence length="1107" mass="126378">MMHRTDLKVDALLEGTFESLGEAVLVVDPETRVVLFCNPAVEQIFGYSKEEVIGQNVECFHVDHEAYQKFGKKMFAALRRSHIFKTEFLLKRKNGEIFPVENTITAVKDHFGNEVALVNVTRDISVRKAAEKTIQEQMKHLDLIDRISHLSLQPDLDLMLEGVLEEMLSIFDCERAWFIFPCDPDAPHCKVQMERTHPDWPGAFEQKVDIPITPPISELFRMALHQNTVVCCDENSEAVPTENFKEFSIKSQMFIPLNLKTGKPWLLGIHHCKLAQVYSKEDKRILSDIALRVADGLGTLLALRDLRVSEKNLEEAHRIAKLGTFQVDLRHQTLHFSKEMCQMLGLSPEIQMPVVFKDFLDVVHPEDRTLVEQSCFDAVEKKAPSSIVHRLLLKDGTLKYVNKKCEAYFDADQIPEKIIGTLQDVTERFITEEALEMYRFAMEEAPEGVFFMTRDAKISYVNIQACNSLGYTLNELIHCSLWDIDPFFPKERWEEIWLNPSKVSSEHLNTETLYQRKDGSLFPVEVFSKHLFLGGRAFHVAFVRDISERKKAEEELRRLAAVVENTGEAVLVSNAQNNIMTVNRAFSEITGYSQEEALGQNPRFLKSNKQDLLFYQNMWKSIDDKGRWQGEIWNRKKNGALFPAWQTITVVRDKEGGLVNYVSVFSDISSIKRSQEELNYLAHHDALTGLPNRLLFIDRLKHALMRAEREGNHPAVLFLDLDRFKNINDSLGHPIGDIVLQETATRLSKLVRKEDTVARLGGDEFVVLIESVSEVQDVAQLAEKVIASFDIPFRVKAHYLHLSVSVGISLYPQDGEDTETLIKNADAAMYRAKEEGRNDYQFYTAALTTAVFERLTMETALRHALKNEELVLYYQPQYSMKTGKVIGAESLIRWQHPELGFILPDRFIPLAEESGLIEPIGKWVLRTACHQMRTWLDEGLVLRHMAVNISGVQVQRGAFVQTVREALQDVDLDPSHLELEIIETFIMQKTDWAISILDELKSLGVRMAIDDFGTGYSSLSYLKRLPVDKLKIDRSFIRDIAHDTDDEAIVRAVVALGQTLQLEVNAEGLETESQYDFLKKLGCDEVQGFLYSKAVSAENFVKLMGVK</sequence>
<dbReference type="Gene3D" id="3.30.70.270">
    <property type="match status" value="1"/>
</dbReference>
<dbReference type="Gene3D" id="3.30.450.20">
    <property type="entry name" value="PAS domain"/>
    <property type="match status" value="4"/>
</dbReference>
<dbReference type="CDD" id="cd01948">
    <property type="entry name" value="EAL"/>
    <property type="match status" value="1"/>
</dbReference>
<feature type="domain" description="PAC" evidence="2">
    <location>
        <begin position="84"/>
        <end position="136"/>
    </location>
</feature>
<dbReference type="Pfam" id="PF08447">
    <property type="entry name" value="PAS_3"/>
    <property type="match status" value="1"/>
</dbReference>
<dbReference type="PROSITE" id="PS50113">
    <property type="entry name" value="PAC"/>
    <property type="match status" value="4"/>
</dbReference>
<proteinExistence type="predicted"/>
<dbReference type="SUPFAM" id="SSF55785">
    <property type="entry name" value="PYP-like sensor domain (PAS domain)"/>
    <property type="match status" value="4"/>
</dbReference>
<dbReference type="AlphaFoldDB" id="A0A3B1DLJ4"/>
<dbReference type="FunFam" id="3.20.20.450:FF:000001">
    <property type="entry name" value="Cyclic di-GMP phosphodiesterase yahA"/>
    <property type="match status" value="1"/>
</dbReference>
<dbReference type="SUPFAM" id="SSF141868">
    <property type="entry name" value="EAL domain-like"/>
    <property type="match status" value="1"/>
</dbReference>
<feature type="domain" description="PAS" evidence="1">
    <location>
        <begin position="434"/>
        <end position="477"/>
    </location>
</feature>
<dbReference type="Pfam" id="PF00563">
    <property type="entry name" value="EAL"/>
    <property type="match status" value="1"/>
</dbReference>
<dbReference type="NCBIfam" id="TIGR00229">
    <property type="entry name" value="sensory_box"/>
    <property type="match status" value="4"/>
</dbReference>
<reference evidence="5" key="1">
    <citation type="submission" date="2018-06" db="EMBL/GenBank/DDBJ databases">
        <authorList>
            <person name="Zhirakovskaya E."/>
        </authorList>
    </citation>
    <scope>NUCLEOTIDE SEQUENCE</scope>
</reference>
<dbReference type="FunFam" id="3.30.70.270:FF:000001">
    <property type="entry name" value="Diguanylate cyclase domain protein"/>
    <property type="match status" value="1"/>
</dbReference>
<feature type="domain" description="PAC" evidence="2">
    <location>
        <begin position="385"/>
        <end position="437"/>
    </location>
</feature>
<dbReference type="InterPro" id="IPR000700">
    <property type="entry name" value="PAS-assoc_C"/>
</dbReference>
<dbReference type="SUPFAM" id="SSF55073">
    <property type="entry name" value="Nucleotide cyclase"/>
    <property type="match status" value="1"/>
</dbReference>
<evidence type="ECO:0000313" key="5">
    <source>
        <dbReference type="EMBL" id="VAX29547.1"/>
    </source>
</evidence>
<dbReference type="EMBL" id="UOGF01000052">
    <property type="protein sequence ID" value="VAX29547.1"/>
    <property type="molecule type" value="Genomic_DNA"/>
</dbReference>
<dbReference type="SMART" id="SM00267">
    <property type="entry name" value="GGDEF"/>
    <property type="match status" value="1"/>
</dbReference>
<organism evidence="5">
    <name type="scientific">hydrothermal vent metagenome</name>
    <dbReference type="NCBI Taxonomy" id="652676"/>
    <lineage>
        <taxon>unclassified sequences</taxon>
        <taxon>metagenomes</taxon>
        <taxon>ecological metagenomes</taxon>
    </lineage>
</organism>
<dbReference type="InterPro" id="IPR013655">
    <property type="entry name" value="PAS_fold_3"/>
</dbReference>
<dbReference type="CDD" id="cd00130">
    <property type="entry name" value="PAS"/>
    <property type="match status" value="4"/>
</dbReference>
<evidence type="ECO:0000259" key="2">
    <source>
        <dbReference type="PROSITE" id="PS50113"/>
    </source>
</evidence>
<evidence type="ECO:0000259" key="1">
    <source>
        <dbReference type="PROSITE" id="PS50112"/>
    </source>
</evidence>
<dbReference type="PROSITE" id="PS50887">
    <property type="entry name" value="GGDEF"/>
    <property type="match status" value="1"/>
</dbReference>
<dbReference type="InterPro" id="IPR035919">
    <property type="entry name" value="EAL_sf"/>
</dbReference>
<feature type="domain" description="PAC" evidence="2">
    <location>
        <begin position="508"/>
        <end position="558"/>
    </location>
</feature>
<dbReference type="PROSITE" id="PS50112">
    <property type="entry name" value="PAS"/>
    <property type="match status" value="4"/>
</dbReference>
<feature type="domain" description="EAL" evidence="3">
    <location>
        <begin position="854"/>
        <end position="1107"/>
    </location>
</feature>
<dbReference type="InterPro" id="IPR029787">
    <property type="entry name" value="Nucleotide_cyclase"/>
</dbReference>